<accession>A0A1U7IJR8</accession>
<evidence type="ECO:0000313" key="1">
    <source>
        <dbReference type="EMBL" id="OKH37365.1"/>
    </source>
</evidence>
<protein>
    <submittedName>
        <fullName evidence="1">Uncharacterized protein</fullName>
    </submittedName>
</protein>
<evidence type="ECO:0000313" key="2">
    <source>
        <dbReference type="Proteomes" id="UP000185860"/>
    </source>
</evidence>
<proteinExistence type="predicted"/>
<comment type="caution">
    <text evidence="1">The sequence shown here is derived from an EMBL/GenBank/DDBJ whole genome shotgun (WGS) entry which is preliminary data.</text>
</comment>
<sequence length="113" mass="12785">MNNSWQIIGNFKPQELTDSRIKIHYAVQFIAVTSSALVPALPDYSHTSLAWNPVIKMFTGELIQVQTSFRVALDPIYLKLNDTNIKVAEMQKQQVEIFLNSAFKLSKALLTSD</sequence>
<dbReference type="RefSeq" id="WP_073594114.1">
    <property type="nucleotide sequence ID" value="NZ_MRCE01000012.1"/>
</dbReference>
<gene>
    <name evidence="1" type="ORF">NIES2119_14055</name>
</gene>
<dbReference type="EMBL" id="MRCE01000012">
    <property type="protein sequence ID" value="OKH37365.1"/>
    <property type="molecule type" value="Genomic_DNA"/>
</dbReference>
<dbReference type="AlphaFoldDB" id="A0A1U7IJR8"/>
<organism evidence="1 2">
    <name type="scientific">[Phormidium ambiguum] IAM M-71</name>
    <dbReference type="NCBI Taxonomy" id="454136"/>
    <lineage>
        <taxon>Bacteria</taxon>
        <taxon>Bacillati</taxon>
        <taxon>Cyanobacteriota</taxon>
        <taxon>Cyanophyceae</taxon>
        <taxon>Oscillatoriophycideae</taxon>
        <taxon>Aerosakkonematales</taxon>
        <taxon>Aerosakkonemataceae</taxon>
        <taxon>Floridanema</taxon>
    </lineage>
</organism>
<name>A0A1U7IJR8_9CYAN</name>
<reference evidence="1 2" key="1">
    <citation type="submission" date="2016-11" db="EMBL/GenBank/DDBJ databases">
        <title>Draft Genome Sequences of Nine Cyanobacterial Strains from Diverse Habitats.</title>
        <authorList>
            <person name="Zhu T."/>
            <person name="Hou S."/>
            <person name="Lu X."/>
            <person name="Hess W.R."/>
        </authorList>
    </citation>
    <scope>NUCLEOTIDE SEQUENCE [LARGE SCALE GENOMIC DNA]</scope>
    <source>
        <strain evidence="1 2">IAM M-71</strain>
    </source>
</reference>
<dbReference type="Proteomes" id="UP000185860">
    <property type="component" value="Unassembled WGS sequence"/>
</dbReference>
<dbReference type="OrthoDB" id="509710at2"/>